<comment type="caution">
    <text evidence="4">The sequence shown here is derived from an EMBL/GenBank/DDBJ whole genome shotgun (WGS) entry which is preliminary data.</text>
</comment>
<evidence type="ECO:0000259" key="3">
    <source>
        <dbReference type="Pfam" id="PF13202"/>
    </source>
</evidence>
<dbReference type="Pfam" id="PF13202">
    <property type="entry name" value="EF-hand_5"/>
    <property type="match status" value="2"/>
</dbReference>
<dbReference type="EMBL" id="JACHZF010000016">
    <property type="protein sequence ID" value="MBB3331562.1"/>
    <property type="molecule type" value="Genomic_DNA"/>
</dbReference>
<dbReference type="SUPFAM" id="SSF47473">
    <property type="entry name" value="EF-hand"/>
    <property type="match status" value="1"/>
</dbReference>
<dbReference type="GO" id="GO:0005509">
    <property type="term" value="F:calcium ion binding"/>
    <property type="evidence" value="ECO:0007669"/>
    <property type="project" value="InterPro"/>
</dbReference>
<accession>A0A7W5K559</accession>
<dbReference type="PROSITE" id="PS00018">
    <property type="entry name" value="EF_HAND_1"/>
    <property type="match status" value="1"/>
</dbReference>
<organism evidence="4 5">
    <name type="scientific">Halomonas campaniensis</name>
    <dbReference type="NCBI Taxonomy" id="213554"/>
    <lineage>
        <taxon>Bacteria</taxon>
        <taxon>Pseudomonadati</taxon>
        <taxon>Pseudomonadota</taxon>
        <taxon>Gammaproteobacteria</taxon>
        <taxon>Oceanospirillales</taxon>
        <taxon>Halomonadaceae</taxon>
        <taxon>Halomonas</taxon>
    </lineage>
</organism>
<feature type="chain" id="PRO_5031134447" evidence="2">
    <location>
        <begin position="24"/>
        <end position="95"/>
    </location>
</feature>
<evidence type="ECO:0000256" key="1">
    <source>
        <dbReference type="SAM" id="MobiDB-lite"/>
    </source>
</evidence>
<dbReference type="InterPro" id="IPR011992">
    <property type="entry name" value="EF-hand-dom_pair"/>
</dbReference>
<feature type="domain" description="EF-hand" evidence="3">
    <location>
        <begin position="76"/>
        <end position="91"/>
    </location>
</feature>
<dbReference type="RefSeq" id="WP_221202601.1">
    <property type="nucleotide sequence ID" value="NZ_JACHZF010000016.1"/>
</dbReference>
<dbReference type="InterPro" id="IPR002048">
    <property type="entry name" value="EF_hand_dom"/>
</dbReference>
<gene>
    <name evidence="4" type="ORF">BDK63_002445</name>
</gene>
<evidence type="ECO:0000313" key="5">
    <source>
        <dbReference type="Proteomes" id="UP000553442"/>
    </source>
</evidence>
<feature type="region of interest" description="Disordered" evidence="1">
    <location>
        <begin position="37"/>
        <end position="66"/>
    </location>
</feature>
<name>A0A7W5K559_9GAMM</name>
<proteinExistence type="predicted"/>
<evidence type="ECO:0000256" key="2">
    <source>
        <dbReference type="SAM" id="SignalP"/>
    </source>
</evidence>
<reference evidence="4 5" key="1">
    <citation type="submission" date="2020-08" db="EMBL/GenBank/DDBJ databases">
        <title>Genomic Encyclopedia of Archaeal and Bacterial Type Strains, Phase II (KMG-II): from individual species to whole genera.</title>
        <authorList>
            <person name="Goeker M."/>
        </authorList>
    </citation>
    <scope>NUCLEOTIDE SEQUENCE [LARGE SCALE GENOMIC DNA]</scope>
    <source>
        <strain evidence="4 5">5AG</strain>
    </source>
</reference>
<dbReference type="Gene3D" id="1.10.238.10">
    <property type="entry name" value="EF-hand"/>
    <property type="match status" value="1"/>
</dbReference>
<keyword evidence="2" id="KW-0732">Signal</keyword>
<feature type="domain" description="EF-hand" evidence="3">
    <location>
        <begin position="49"/>
        <end position="64"/>
    </location>
</feature>
<protein>
    <submittedName>
        <fullName evidence="4">Ca2+-binding EF-hand superfamily protein</fullName>
    </submittedName>
</protein>
<sequence length="95" mass="10867">MITHRLAIAALLGSLLVPGLAWAEGEPFPQHRMEPTRAESMAPQGRDHFARLDTNGDGRISAEEATRRSLPEPFWELDRNQDGYLTRQEYRHRSI</sequence>
<feature type="compositionally biased region" description="Basic and acidic residues" evidence="1">
    <location>
        <begin position="45"/>
        <end position="66"/>
    </location>
</feature>
<evidence type="ECO:0000313" key="4">
    <source>
        <dbReference type="EMBL" id="MBB3331562.1"/>
    </source>
</evidence>
<dbReference type="Proteomes" id="UP000553442">
    <property type="component" value="Unassembled WGS sequence"/>
</dbReference>
<keyword evidence="5" id="KW-1185">Reference proteome</keyword>
<dbReference type="InterPro" id="IPR018247">
    <property type="entry name" value="EF_Hand_1_Ca_BS"/>
</dbReference>
<dbReference type="AlphaFoldDB" id="A0A7W5K559"/>
<feature type="signal peptide" evidence="2">
    <location>
        <begin position="1"/>
        <end position="23"/>
    </location>
</feature>